<sequence>MLSNKQRSISSSGSCSEPDDVFCCGGADMKVCGGALERRAVLVLAGLVEEAVVTPLAPRAMSCVAAYLQGLNPRLLTAVVTAVVASRPRWLPLEYHWAPLDHDPLLYLLQLLGERLTALTYTCHPLSREPLLQAISAMPALTTLNLPEAADDNALAVVGAACHILVTLCVRGSKAVTDDGIRRLLLRRNTYTRSRWFRLFSRWRALRASLSRQQTKYRPLPASLSENTLLVPLDPEHLNPLSATLIHLDLGGTKVSSQGAEWARAVLSPHAFVDASHSQHRSLRSQTSLEDQMAKLLAPLTP</sequence>
<accession>A0AAW0XY72</accession>
<dbReference type="Proteomes" id="UP001445076">
    <property type="component" value="Unassembled WGS sequence"/>
</dbReference>
<dbReference type="Gene3D" id="3.80.10.10">
    <property type="entry name" value="Ribonuclease Inhibitor"/>
    <property type="match status" value="1"/>
</dbReference>
<proteinExistence type="predicted"/>
<dbReference type="EMBL" id="JARKIK010000009">
    <property type="protein sequence ID" value="KAK8749518.1"/>
    <property type="molecule type" value="Genomic_DNA"/>
</dbReference>
<keyword evidence="2" id="KW-1185">Reference proteome</keyword>
<protein>
    <submittedName>
        <fullName evidence="1">Uncharacterized protein</fullName>
    </submittedName>
</protein>
<reference evidence="1" key="2">
    <citation type="submission" date="2024-01" db="EMBL/GenBank/DDBJ databases">
        <authorList>
            <person name="He J."/>
            <person name="Wang M."/>
            <person name="Zheng J."/>
            <person name="Liu Z."/>
        </authorList>
    </citation>
    <scope>NUCLEOTIDE SEQUENCE</scope>
    <source>
        <strain evidence="1">ZL_2023a</strain>
        <tissue evidence="1">Muscle</tissue>
    </source>
</reference>
<evidence type="ECO:0000313" key="1">
    <source>
        <dbReference type="EMBL" id="KAK8749518.1"/>
    </source>
</evidence>
<evidence type="ECO:0000313" key="2">
    <source>
        <dbReference type="Proteomes" id="UP001445076"/>
    </source>
</evidence>
<reference evidence="1 2" key="1">
    <citation type="journal article" date="2024" name="BMC Genomics">
        <title>Genome assembly of redclaw crayfish (Cherax quadricarinatus) provides insights into its immune adaptation and hypoxia tolerance.</title>
        <authorList>
            <person name="Liu Z."/>
            <person name="Zheng J."/>
            <person name="Li H."/>
            <person name="Fang K."/>
            <person name="Wang S."/>
            <person name="He J."/>
            <person name="Zhou D."/>
            <person name="Weng S."/>
            <person name="Chi M."/>
            <person name="Gu Z."/>
            <person name="He J."/>
            <person name="Li F."/>
            <person name="Wang M."/>
        </authorList>
    </citation>
    <scope>NUCLEOTIDE SEQUENCE [LARGE SCALE GENOMIC DNA]</scope>
    <source>
        <strain evidence="1">ZL_2023a</strain>
    </source>
</reference>
<dbReference type="AlphaFoldDB" id="A0AAW0XY72"/>
<gene>
    <name evidence="1" type="ORF">OTU49_015404</name>
</gene>
<dbReference type="EMBL" id="JARKIK010000009">
    <property type="protein sequence ID" value="KAK8749516.1"/>
    <property type="molecule type" value="Genomic_DNA"/>
</dbReference>
<organism evidence="1 2">
    <name type="scientific">Cherax quadricarinatus</name>
    <name type="common">Australian red claw crayfish</name>
    <dbReference type="NCBI Taxonomy" id="27406"/>
    <lineage>
        <taxon>Eukaryota</taxon>
        <taxon>Metazoa</taxon>
        <taxon>Ecdysozoa</taxon>
        <taxon>Arthropoda</taxon>
        <taxon>Crustacea</taxon>
        <taxon>Multicrustacea</taxon>
        <taxon>Malacostraca</taxon>
        <taxon>Eumalacostraca</taxon>
        <taxon>Eucarida</taxon>
        <taxon>Decapoda</taxon>
        <taxon>Pleocyemata</taxon>
        <taxon>Astacidea</taxon>
        <taxon>Parastacoidea</taxon>
        <taxon>Parastacidae</taxon>
        <taxon>Cherax</taxon>
    </lineage>
</organism>
<dbReference type="InterPro" id="IPR032675">
    <property type="entry name" value="LRR_dom_sf"/>
</dbReference>
<comment type="caution">
    <text evidence="1">The sequence shown here is derived from an EMBL/GenBank/DDBJ whole genome shotgun (WGS) entry which is preliminary data.</text>
</comment>
<name>A0AAW0XY72_CHEQU</name>